<protein>
    <submittedName>
        <fullName evidence="1">Major capsid protein</fullName>
    </submittedName>
</protein>
<dbReference type="AlphaFoldDB" id="A0AA97H459"/>
<dbReference type="InterPro" id="IPR053738">
    <property type="entry name" value="Lambda_capsid_assembly"/>
</dbReference>
<reference evidence="2" key="3">
    <citation type="submission" date="2024-06" db="EMBL/GenBank/DDBJ databases">
        <authorList>
            <person name="Zeng C."/>
        </authorList>
    </citation>
    <scope>NUCLEOTIDE SEQUENCE [LARGE SCALE GENOMIC DNA]</scope>
    <source>
        <strain evidence="2">ZCY20-5</strain>
    </source>
</reference>
<name>A0AA97H459_9FIRM</name>
<accession>A0AA97H459</accession>
<dbReference type="RefSeq" id="WP_316935097.1">
    <property type="nucleotide sequence ID" value="NZ_CP135996.1"/>
</dbReference>
<evidence type="ECO:0000313" key="1">
    <source>
        <dbReference type="EMBL" id="WOC33048.1"/>
    </source>
</evidence>
<dbReference type="Gene3D" id="3.90.1690.10">
    <property type="entry name" value="phage-related protein like domain"/>
    <property type="match status" value="1"/>
</dbReference>
<dbReference type="InterPro" id="IPR005564">
    <property type="entry name" value="Major_capsid_GpE"/>
</dbReference>
<organism evidence="1 2">
    <name type="scientific">Caproicibacterium argilliputei</name>
    <dbReference type="NCBI Taxonomy" id="3030016"/>
    <lineage>
        <taxon>Bacteria</taxon>
        <taxon>Bacillati</taxon>
        <taxon>Bacillota</taxon>
        <taxon>Clostridia</taxon>
        <taxon>Eubacteriales</taxon>
        <taxon>Oscillospiraceae</taxon>
        <taxon>Caproicibacterium</taxon>
    </lineage>
</organism>
<reference evidence="2" key="1">
    <citation type="submission" date="2024-06" db="EMBL/GenBank/DDBJ databases">
        <title>Caproicibacterium argilliputei sp. nov, a novel caproic acid producing anaerobic bacterium isolated from pit mud.</title>
        <authorList>
            <person name="Zeng C."/>
        </authorList>
    </citation>
    <scope>NUCLEOTIDE SEQUENCE [LARGE SCALE GENOMIC DNA]</scope>
    <source>
        <strain evidence="2">ZCY20-5</strain>
    </source>
</reference>
<proteinExistence type="predicted"/>
<sequence length="342" mass="37261">MNLMEAITDKDLLDFSQNFSVARSYTGDTLFPDVKTEHLQAEYFRLADEPNLPTLAMVHGFDTEAAIGSRKNLEHMTVEKLLIKEKLNLSERMRLLLDHGVKETALIDSLFDDMGNLAETVKARTEAMKMEALQTGKVTVNENGVNLAMDYGVPKANVVTADWSNADADILGILQTWIDLGADKGQALSKGVTSTKIMRAIQKNANIQKAIHGTAGVGVFTSAQQVNELLSAMFGGLTLTVDDERYSTSPDKNGKRTSKRFFAENALTLFAPENNGTVGTGLWGVTPEEEVSGPYSEKSAKQFITLSRWKTADPVATWTKASGLFIPVLPNPNGLVCATITV</sequence>
<dbReference type="KEGG" id="carl:PXC00_03990"/>
<dbReference type="Pfam" id="PF03864">
    <property type="entry name" value="Phage_cap_E"/>
    <property type="match status" value="1"/>
</dbReference>
<dbReference type="Proteomes" id="UP001300604">
    <property type="component" value="Chromosome"/>
</dbReference>
<reference evidence="1 2" key="2">
    <citation type="submission" date="2024-06" db="EMBL/GenBank/DDBJ databases">
        <title>Caproicibacterium argilliputei sp. nov, a novel caproic acid producing anaerobic bacterium isolated from pit mud.</title>
        <authorList>
            <person name="Xia S."/>
        </authorList>
    </citation>
    <scope>NUCLEOTIDE SEQUENCE [LARGE SCALE GENOMIC DNA]</scope>
    <source>
        <strain evidence="1 2">ZCY20-5</strain>
    </source>
</reference>
<keyword evidence="2" id="KW-1185">Reference proteome</keyword>
<evidence type="ECO:0000313" key="2">
    <source>
        <dbReference type="Proteomes" id="UP001300604"/>
    </source>
</evidence>
<dbReference type="EMBL" id="CP135996">
    <property type="protein sequence ID" value="WOC33048.1"/>
    <property type="molecule type" value="Genomic_DNA"/>
</dbReference>
<gene>
    <name evidence="1" type="ORF">PXC00_03990</name>
</gene>